<reference evidence="1 4" key="1">
    <citation type="journal article" date="2019" name="Int. J. Syst. Evol. Microbiol.">
        <title>The Global Catalogue of Microorganisms (GCM) 10K type strain sequencing project: providing services to taxonomists for standard genome sequencing and annotation.</title>
        <authorList>
            <consortium name="The Broad Institute Genomics Platform"/>
            <consortium name="The Broad Institute Genome Sequencing Center for Infectious Disease"/>
            <person name="Wu L."/>
            <person name="Ma J."/>
        </authorList>
    </citation>
    <scope>NUCLEOTIDE SEQUENCE [LARGE SCALE GENOMIC DNA]</scope>
    <source>
        <strain evidence="1 4">JCM 10667</strain>
    </source>
</reference>
<organism evidence="2 3">
    <name type="scientific">Actinomadura livida</name>
    <dbReference type="NCBI Taxonomy" id="79909"/>
    <lineage>
        <taxon>Bacteria</taxon>
        <taxon>Bacillati</taxon>
        <taxon>Actinomycetota</taxon>
        <taxon>Actinomycetes</taxon>
        <taxon>Streptosporangiales</taxon>
        <taxon>Thermomonosporaceae</taxon>
        <taxon>Actinomadura</taxon>
    </lineage>
</organism>
<dbReference type="Gene3D" id="1.10.150.20">
    <property type="entry name" value="5' to 3' exonuclease, C-terminal subdomain"/>
    <property type="match status" value="1"/>
</dbReference>
<reference evidence="2 3" key="2">
    <citation type="submission" date="2020-08" db="EMBL/GenBank/DDBJ databases">
        <title>Sequencing the genomes of 1000 actinobacteria strains.</title>
        <authorList>
            <person name="Klenk H.-P."/>
        </authorList>
    </citation>
    <scope>NUCLEOTIDE SEQUENCE [LARGE SCALE GENOMIC DNA]</scope>
    <source>
        <strain evidence="2 3">DSM 44772</strain>
    </source>
</reference>
<accession>A0A7W7MX80</accession>
<keyword evidence="4" id="KW-1185">Reference proteome</keyword>
<comment type="caution">
    <text evidence="2">The sequence shown here is derived from an EMBL/GenBank/DDBJ whole genome shotgun (WGS) entry which is preliminary data.</text>
</comment>
<dbReference type="Proteomes" id="UP000549343">
    <property type="component" value="Unassembled WGS sequence"/>
</dbReference>
<dbReference type="EMBL" id="JACHMV010000001">
    <property type="protein sequence ID" value="MBB4773629.1"/>
    <property type="molecule type" value="Genomic_DNA"/>
</dbReference>
<dbReference type="AlphaFoldDB" id="A0A7W7MX80"/>
<proteinExistence type="predicted"/>
<keyword evidence="2" id="KW-0804">Transcription</keyword>
<evidence type="ECO:0000313" key="3">
    <source>
        <dbReference type="Proteomes" id="UP000549343"/>
    </source>
</evidence>
<dbReference type="SUPFAM" id="SSF47789">
    <property type="entry name" value="C-terminal domain of RNA polymerase alpha subunit"/>
    <property type="match status" value="1"/>
</dbReference>
<protein>
    <submittedName>
        <fullName evidence="2">DNA-directed RNA polymerase alpha subunit</fullName>
    </submittedName>
</protein>
<gene>
    <name evidence="2" type="ORF">F4557_002047</name>
    <name evidence="1" type="ORF">GCM10009546_26150</name>
</gene>
<keyword evidence="2" id="KW-0240">DNA-directed RNA polymerase</keyword>
<sequence length="138" mass="14642">MAEMIDTDHRTHRAGHEEIGPECPVSCLGVRTVGDLLRLLVEAGRASGLHAQSVAVPGDGPHECDRVTVACPVECLGLSAHVLNALRNDRGRTATVGDVLGLLRSRELAEVRNIGPRRVGEVRTALVAAGFPVPHHVV</sequence>
<evidence type="ECO:0000313" key="2">
    <source>
        <dbReference type="EMBL" id="MBB4773629.1"/>
    </source>
</evidence>
<reference evidence="1" key="3">
    <citation type="submission" date="2023-12" db="EMBL/GenBank/DDBJ databases">
        <authorList>
            <person name="Sun Q."/>
            <person name="Inoue M."/>
        </authorList>
    </citation>
    <scope>NUCLEOTIDE SEQUENCE</scope>
    <source>
        <strain evidence="1">JCM 10667</strain>
    </source>
</reference>
<evidence type="ECO:0000313" key="4">
    <source>
        <dbReference type="Proteomes" id="UP001501427"/>
    </source>
</evidence>
<evidence type="ECO:0000313" key="1">
    <source>
        <dbReference type="EMBL" id="GAA0562702.1"/>
    </source>
</evidence>
<name>A0A7W7MX80_9ACTN</name>
<dbReference type="RefSeq" id="WP_184881853.1">
    <property type="nucleotide sequence ID" value="NZ_BAAAHD010000023.1"/>
</dbReference>
<dbReference type="GO" id="GO:0000428">
    <property type="term" value="C:DNA-directed RNA polymerase complex"/>
    <property type="evidence" value="ECO:0007669"/>
    <property type="project" value="UniProtKB-KW"/>
</dbReference>
<dbReference type="EMBL" id="BAAAHD010000023">
    <property type="protein sequence ID" value="GAA0562702.1"/>
    <property type="molecule type" value="Genomic_DNA"/>
</dbReference>
<dbReference type="Proteomes" id="UP001501427">
    <property type="component" value="Unassembled WGS sequence"/>
</dbReference>